<keyword evidence="2" id="KW-1185">Reference proteome</keyword>
<evidence type="ECO:0000313" key="1">
    <source>
        <dbReference type="EMBL" id="OOQ58877.1"/>
    </source>
</evidence>
<gene>
    <name evidence="1" type="ORF">BC343_09545</name>
</gene>
<dbReference type="AlphaFoldDB" id="A0A1S9PDD4"/>
<evidence type="ECO:0008006" key="3">
    <source>
        <dbReference type="Google" id="ProtNLM"/>
    </source>
</evidence>
<sequence length="100" mass="11670">MSDELFEVRYSDEAIEDSINISDFILLNFTEREVRNFHILIERFEKVVASFPLMFPKSELNSEIHRAVLSKPLSVFYAVADNVVLVIGMVDNRVDYTKWP</sequence>
<accession>A0A1S9PDD4</accession>
<evidence type="ECO:0000313" key="2">
    <source>
        <dbReference type="Proteomes" id="UP000189739"/>
    </source>
</evidence>
<protein>
    <recommendedName>
        <fullName evidence="3">Plasmid stabilization protein</fullName>
    </recommendedName>
</protein>
<reference evidence="1 2" key="1">
    <citation type="submission" date="2016-07" db="EMBL/GenBank/DDBJ databases">
        <title>Genomic analysis of zinc-resistant bacterium Mucilaginibacter pedocola TBZ30.</title>
        <authorList>
            <person name="Huang J."/>
            <person name="Tang J."/>
        </authorList>
    </citation>
    <scope>NUCLEOTIDE SEQUENCE [LARGE SCALE GENOMIC DNA]</scope>
    <source>
        <strain evidence="1 2">TBZ30</strain>
    </source>
</reference>
<dbReference type="InterPro" id="IPR035093">
    <property type="entry name" value="RelE/ParE_toxin_dom_sf"/>
</dbReference>
<name>A0A1S9PDD4_9SPHI</name>
<dbReference type="Gene3D" id="3.30.2310.20">
    <property type="entry name" value="RelE-like"/>
    <property type="match status" value="1"/>
</dbReference>
<dbReference type="EMBL" id="MBTF01000023">
    <property type="protein sequence ID" value="OOQ58877.1"/>
    <property type="molecule type" value="Genomic_DNA"/>
</dbReference>
<dbReference type="Proteomes" id="UP000189739">
    <property type="component" value="Unassembled WGS sequence"/>
</dbReference>
<dbReference type="OrthoDB" id="798624at2"/>
<organism evidence="1 2">
    <name type="scientific">Mucilaginibacter pedocola</name>
    <dbReference type="NCBI Taxonomy" id="1792845"/>
    <lineage>
        <taxon>Bacteria</taxon>
        <taxon>Pseudomonadati</taxon>
        <taxon>Bacteroidota</taxon>
        <taxon>Sphingobacteriia</taxon>
        <taxon>Sphingobacteriales</taxon>
        <taxon>Sphingobacteriaceae</taxon>
        <taxon>Mucilaginibacter</taxon>
    </lineage>
</organism>
<dbReference type="RefSeq" id="WP_078349590.1">
    <property type="nucleotide sequence ID" value="NZ_MBTF01000023.1"/>
</dbReference>
<proteinExistence type="predicted"/>
<comment type="caution">
    <text evidence="1">The sequence shown here is derived from an EMBL/GenBank/DDBJ whole genome shotgun (WGS) entry which is preliminary data.</text>
</comment>
<dbReference type="STRING" id="1792845.BC343_09545"/>